<protein>
    <recommendedName>
        <fullName evidence="2">Helix-hairpin-helix domain-containing protein</fullName>
    </recommendedName>
</protein>
<organism evidence="1">
    <name type="scientific">candidate division WOR-3 bacterium</name>
    <dbReference type="NCBI Taxonomy" id="2052148"/>
    <lineage>
        <taxon>Bacteria</taxon>
        <taxon>Bacteria division WOR-3</taxon>
    </lineage>
</organism>
<dbReference type="Gene3D" id="1.10.150.280">
    <property type="entry name" value="AF1531-like domain"/>
    <property type="match status" value="1"/>
</dbReference>
<sequence length="795" mass="91296">MLVALIWIFCSWSPEQQLDINQATKSEIRALPVDSLTADKIYEYLQLYGRFNSIYDLLKIPGITPEKLEQLKGLIYLSSRSWEERLANNVQRIQRRLASEDGPGKAVVEEWQDLLLDPINVNRASVDELLLLENVSLVDAVAVVKFVGAGGRITSWRDLASKVDGLSSYGYRGMRNYVRFDDRAVGGLKRSFFSGNYRLKFESAEDWWVWTGVEEFASALKNLIADSAQFREAGWTQSEIDFFQERLLQEQKYRASMVNNSSVRQRLRFRGGERMRAGLWVEQKFYEPKAISELKGYVTADRIGPVKRLMLGDFRLTLGQGLLMDNNFELMSRVHKRTTGLFGDLNENPGFGLRGGAAELMFGRLGLLGFFSYAPRDGILNPDSSVNWYIVSTPRYPSLKNVMHQTDAGGKLAFDLSGIGFIPLGTKLGFNGLFSSIDRSLNPNARWLDLPGDAELLDDPNWTRLDSGRNRLIYSADFRSVINNLALEGEFAQQAKGGKAYLLKAYTQYDYLNFTVLYRHYDVDYNNPYNRGFCEELRFEDTPLEKSYRLVDPTFAALQDFPMPKAEQGFFAELRYQISRQITFTRVFVDVWRNLAYGADNCRFQGEVEYRPVYPLRLRFRHKVQVKEKPKLVLGTRTVSMESALRALVSLSNWDYLTGEVRFSKTLLTPMMEYNDEASISGDFLMIQWEHNFSDDFQGEIGIANWRSAGLSNWMFEDNRIDFVDGNGFKWYLAFSDRIGDNLLVYLKFRQKLSEFPHTGLGSSGEVHYQDGTPAQDFVSKDNRFDISLQIDFLW</sequence>
<dbReference type="SUPFAM" id="SSF47781">
    <property type="entry name" value="RuvA domain 2-like"/>
    <property type="match status" value="2"/>
</dbReference>
<comment type="caution">
    <text evidence="1">The sequence shown here is derived from an EMBL/GenBank/DDBJ whole genome shotgun (WGS) entry which is preliminary data.</text>
</comment>
<dbReference type="PANTHER" id="PTHR21180:SF32">
    <property type="entry name" value="ENDONUCLEASE_EXONUCLEASE_PHOSPHATASE FAMILY DOMAIN-CONTAINING PROTEIN 1"/>
    <property type="match status" value="1"/>
</dbReference>
<dbReference type="InterPro" id="IPR010994">
    <property type="entry name" value="RuvA_2-like"/>
</dbReference>
<accession>A0A7V3PTV0</accession>
<proteinExistence type="predicted"/>
<gene>
    <name evidence="1" type="ORF">ENX16_04545</name>
</gene>
<evidence type="ECO:0008006" key="2">
    <source>
        <dbReference type="Google" id="ProtNLM"/>
    </source>
</evidence>
<dbReference type="Pfam" id="PF12836">
    <property type="entry name" value="HHH_3"/>
    <property type="match status" value="1"/>
</dbReference>
<name>A0A7V3PTV0_UNCW3</name>
<dbReference type="AlphaFoldDB" id="A0A7V3PTV0"/>
<dbReference type="EMBL" id="DTMZ01000102">
    <property type="protein sequence ID" value="HGD13329.1"/>
    <property type="molecule type" value="Genomic_DNA"/>
</dbReference>
<dbReference type="InterPro" id="IPR051675">
    <property type="entry name" value="Endo/Exo/Phosphatase_dom_1"/>
</dbReference>
<evidence type="ECO:0000313" key="1">
    <source>
        <dbReference type="EMBL" id="HGD13329.1"/>
    </source>
</evidence>
<dbReference type="PANTHER" id="PTHR21180">
    <property type="entry name" value="ENDONUCLEASE/EXONUCLEASE/PHOSPHATASE FAMILY DOMAIN-CONTAINING PROTEIN 1"/>
    <property type="match status" value="1"/>
</dbReference>
<reference evidence="1" key="1">
    <citation type="journal article" date="2020" name="mSystems">
        <title>Genome- and Community-Level Interaction Insights into Carbon Utilization and Element Cycling Functions of Hydrothermarchaeota in Hydrothermal Sediment.</title>
        <authorList>
            <person name="Zhou Z."/>
            <person name="Liu Y."/>
            <person name="Xu W."/>
            <person name="Pan J."/>
            <person name="Luo Z.H."/>
            <person name="Li M."/>
        </authorList>
    </citation>
    <scope>NUCLEOTIDE SEQUENCE [LARGE SCALE GENOMIC DNA]</scope>
    <source>
        <strain evidence="1">SpSt-914</strain>
    </source>
</reference>